<dbReference type="GO" id="GO:0022900">
    <property type="term" value="P:electron transport chain"/>
    <property type="evidence" value="ECO:0007669"/>
    <property type="project" value="UniProtKB-UniRule"/>
</dbReference>
<keyword evidence="6" id="KW-1278">Translocase</keyword>
<reference evidence="8 9" key="1">
    <citation type="submission" date="2016-10" db="EMBL/GenBank/DDBJ databases">
        <authorList>
            <person name="de Groot N.N."/>
        </authorList>
    </citation>
    <scope>NUCLEOTIDE SEQUENCE [LARGE SCALE GENOMIC DNA]</scope>
    <source>
        <strain evidence="8 9">DSM 18978</strain>
    </source>
</reference>
<evidence type="ECO:0000256" key="6">
    <source>
        <dbReference type="HAMAP-Rule" id="MF_00479"/>
    </source>
</evidence>
<dbReference type="EMBL" id="FMUS01000004">
    <property type="protein sequence ID" value="SCY16230.1"/>
    <property type="molecule type" value="Genomic_DNA"/>
</dbReference>
<comment type="function">
    <text evidence="6">Part of a membrane-bound complex that couples electron transfer with translocation of ions across the membrane.</text>
</comment>
<accession>A0A1G5DP49</accession>
<keyword evidence="3 6" id="KW-0285">Flavoprotein</keyword>
<dbReference type="GO" id="GO:0010181">
    <property type="term" value="F:FMN binding"/>
    <property type="evidence" value="ECO:0007669"/>
    <property type="project" value="InterPro"/>
</dbReference>
<evidence type="ECO:0000313" key="8">
    <source>
        <dbReference type="EMBL" id="SCY16230.1"/>
    </source>
</evidence>
<feature type="domain" description="FMN-binding" evidence="7">
    <location>
        <begin position="92"/>
        <end position="182"/>
    </location>
</feature>
<dbReference type="EC" id="7.-.-.-" evidence="6"/>
<protein>
    <recommendedName>
        <fullName evidence="6">Ion-translocating oxidoreductase complex subunit G</fullName>
        <ecNumber evidence="6">7.-.-.-</ecNumber>
    </recommendedName>
    <alternativeName>
        <fullName evidence="6">Rnf electron transport complex subunit G</fullName>
    </alternativeName>
</protein>
<keyword evidence="2 6" id="KW-0597">Phosphoprotein</keyword>
<dbReference type="InterPro" id="IPR007329">
    <property type="entry name" value="FMN-bd"/>
</dbReference>
<name>A0A1G5DP49_9FIRM</name>
<sequence>MREVIKLGLILLVITSIAAFVLGITNEVTQPIIDQRLHLQNVEAIKALLPEAEEFELIEDENVTNRSLIVEAYMGIKNGEVVGYTVKTNPNGYNGRVEVLVGITVDGEIVGAKIGQHAETPGLGSKIADAAYIGQFFNKIVSVGFGSTKDVPTTDGDIQVVTGATVSSDAVVDGVNAAGALFEEVLVNR</sequence>
<keyword evidence="6" id="KW-1133">Transmembrane helix</keyword>
<organism evidence="8 9">
    <name type="scientific">Alkaliphilus peptidifermentans DSM 18978</name>
    <dbReference type="NCBI Taxonomy" id="1120976"/>
    <lineage>
        <taxon>Bacteria</taxon>
        <taxon>Bacillati</taxon>
        <taxon>Bacillota</taxon>
        <taxon>Clostridia</taxon>
        <taxon>Peptostreptococcales</taxon>
        <taxon>Natronincolaceae</taxon>
        <taxon>Alkaliphilus</taxon>
    </lineage>
</organism>
<proteinExistence type="inferred from homology"/>
<keyword evidence="9" id="KW-1185">Reference proteome</keyword>
<dbReference type="GO" id="GO:0009055">
    <property type="term" value="F:electron transfer activity"/>
    <property type="evidence" value="ECO:0007669"/>
    <property type="project" value="InterPro"/>
</dbReference>
<dbReference type="PANTHER" id="PTHR36118">
    <property type="entry name" value="ION-TRANSLOCATING OXIDOREDUCTASE COMPLEX SUBUNIT G"/>
    <property type="match status" value="1"/>
</dbReference>
<keyword evidence="6" id="KW-0812">Transmembrane</keyword>
<comment type="similarity">
    <text evidence="6">Belongs to the RnfG family.</text>
</comment>
<keyword evidence="6" id="KW-1003">Cell membrane</keyword>
<evidence type="ECO:0000256" key="2">
    <source>
        <dbReference type="ARBA" id="ARBA00022553"/>
    </source>
</evidence>
<dbReference type="AlphaFoldDB" id="A0A1G5DP49"/>
<dbReference type="RefSeq" id="WP_091540605.1">
    <property type="nucleotide sequence ID" value="NZ_FMUS01000004.1"/>
</dbReference>
<keyword evidence="1 6" id="KW-0813">Transport</keyword>
<dbReference type="PIRSF" id="PIRSF006091">
    <property type="entry name" value="E_trnsport_RnfG"/>
    <property type="match status" value="1"/>
</dbReference>
<comment type="subunit">
    <text evidence="6">The complex is composed of six subunits: RnfA, RnfB, RnfC, RnfD, RnfE and RnfG.</text>
</comment>
<evidence type="ECO:0000256" key="1">
    <source>
        <dbReference type="ARBA" id="ARBA00022448"/>
    </source>
</evidence>
<evidence type="ECO:0000259" key="7">
    <source>
        <dbReference type="SMART" id="SM00900"/>
    </source>
</evidence>
<dbReference type="HAMAP" id="MF_00479">
    <property type="entry name" value="RsxG_RnfG"/>
    <property type="match status" value="1"/>
</dbReference>
<dbReference type="InterPro" id="IPR010209">
    <property type="entry name" value="Ion_transpt_RnfG/RsxG"/>
</dbReference>
<keyword evidence="4 6" id="KW-0288">FMN</keyword>
<dbReference type="Proteomes" id="UP000198636">
    <property type="component" value="Unassembled WGS sequence"/>
</dbReference>
<comment type="subcellular location">
    <subcellularLocation>
        <location evidence="6">Cell membrane</location>
        <topology evidence="6">Single-pass membrane protein</topology>
    </subcellularLocation>
</comment>
<dbReference type="STRING" id="1120976.SAMN03080606_00963"/>
<evidence type="ECO:0000313" key="9">
    <source>
        <dbReference type="Proteomes" id="UP000198636"/>
    </source>
</evidence>
<dbReference type="PANTHER" id="PTHR36118:SF1">
    <property type="entry name" value="ION-TRANSLOCATING OXIDOREDUCTASE COMPLEX SUBUNIT G"/>
    <property type="match status" value="1"/>
</dbReference>
<keyword evidence="6" id="KW-0472">Membrane</keyword>
<dbReference type="OrthoDB" id="9794010at2"/>
<dbReference type="NCBIfam" id="TIGR01947">
    <property type="entry name" value="rnfG"/>
    <property type="match status" value="1"/>
</dbReference>
<dbReference type="GO" id="GO:0005886">
    <property type="term" value="C:plasma membrane"/>
    <property type="evidence" value="ECO:0007669"/>
    <property type="project" value="UniProtKB-SubCell"/>
</dbReference>
<evidence type="ECO:0000256" key="3">
    <source>
        <dbReference type="ARBA" id="ARBA00022630"/>
    </source>
</evidence>
<dbReference type="Pfam" id="PF04205">
    <property type="entry name" value="FMN_bind"/>
    <property type="match status" value="1"/>
</dbReference>
<comment type="cofactor">
    <cofactor evidence="6">
        <name>FMN</name>
        <dbReference type="ChEBI" id="CHEBI:58210"/>
    </cofactor>
</comment>
<keyword evidence="5 6" id="KW-0249">Electron transport</keyword>
<feature type="modified residue" description="FMN phosphoryl threonine" evidence="6">
    <location>
        <position position="165"/>
    </location>
</feature>
<dbReference type="SMART" id="SM00900">
    <property type="entry name" value="FMN_bind"/>
    <property type="match status" value="1"/>
</dbReference>
<gene>
    <name evidence="6" type="primary">rnfG</name>
    <name evidence="8" type="ORF">SAMN03080606_00963</name>
</gene>
<evidence type="ECO:0000256" key="4">
    <source>
        <dbReference type="ARBA" id="ARBA00022643"/>
    </source>
</evidence>
<evidence type="ECO:0000256" key="5">
    <source>
        <dbReference type="ARBA" id="ARBA00022982"/>
    </source>
</evidence>